<proteinExistence type="predicted"/>
<evidence type="ECO:0000256" key="1">
    <source>
        <dbReference type="SAM" id="MobiDB-lite"/>
    </source>
</evidence>
<dbReference type="EMBL" id="JH431970">
    <property type="status" value="NOT_ANNOTATED_CDS"/>
    <property type="molecule type" value="Genomic_DNA"/>
</dbReference>
<name>T1J961_STRMM</name>
<dbReference type="AlphaFoldDB" id="T1J961"/>
<protein>
    <submittedName>
        <fullName evidence="2">Uncharacterized protein</fullName>
    </submittedName>
</protein>
<evidence type="ECO:0000313" key="3">
    <source>
        <dbReference type="Proteomes" id="UP000014500"/>
    </source>
</evidence>
<organism evidence="2 3">
    <name type="scientific">Strigamia maritima</name>
    <name type="common">European centipede</name>
    <name type="synonym">Geophilus maritimus</name>
    <dbReference type="NCBI Taxonomy" id="126957"/>
    <lineage>
        <taxon>Eukaryota</taxon>
        <taxon>Metazoa</taxon>
        <taxon>Ecdysozoa</taxon>
        <taxon>Arthropoda</taxon>
        <taxon>Myriapoda</taxon>
        <taxon>Chilopoda</taxon>
        <taxon>Pleurostigmophora</taxon>
        <taxon>Geophilomorpha</taxon>
        <taxon>Linotaeniidae</taxon>
        <taxon>Strigamia</taxon>
    </lineage>
</organism>
<evidence type="ECO:0000313" key="2">
    <source>
        <dbReference type="EnsemblMetazoa" id="SMAR010252-PA"/>
    </source>
</evidence>
<feature type="region of interest" description="Disordered" evidence="1">
    <location>
        <begin position="124"/>
        <end position="148"/>
    </location>
</feature>
<reference evidence="2" key="2">
    <citation type="submission" date="2015-02" db="UniProtKB">
        <authorList>
            <consortium name="EnsemblMetazoa"/>
        </authorList>
    </citation>
    <scope>IDENTIFICATION</scope>
</reference>
<reference evidence="3" key="1">
    <citation type="submission" date="2011-05" db="EMBL/GenBank/DDBJ databases">
        <authorList>
            <person name="Richards S.R."/>
            <person name="Qu J."/>
            <person name="Jiang H."/>
            <person name="Jhangiani S.N."/>
            <person name="Agravi P."/>
            <person name="Goodspeed R."/>
            <person name="Gross S."/>
            <person name="Mandapat C."/>
            <person name="Jackson L."/>
            <person name="Mathew T."/>
            <person name="Pu L."/>
            <person name="Thornton R."/>
            <person name="Saada N."/>
            <person name="Wilczek-Boney K.B."/>
            <person name="Lee S."/>
            <person name="Kovar C."/>
            <person name="Wu Y."/>
            <person name="Scherer S.E."/>
            <person name="Worley K.C."/>
            <person name="Muzny D.M."/>
            <person name="Gibbs R."/>
        </authorList>
    </citation>
    <scope>NUCLEOTIDE SEQUENCE</scope>
    <source>
        <strain evidence="3">Brora</strain>
    </source>
</reference>
<dbReference type="Proteomes" id="UP000014500">
    <property type="component" value="Unassembled WGS sequence"/>
</dbReference>
<sequence>SVLNANLLSSSGYFLTFEFHTIKASREIILKITNQSQLLLYPANALYILKIRIMDAVTIKRKDKIDDTDVNKQRYRAWSQPHPVIFSEKKKIPTSSISTMSTMSSAASSEFSKTGITEAMTVISSAQKSKPNPGPKPKPTKTSEMRQKLNGAPFYDWPVWLDENWEDSPDAAEVFGH</sequence>
<keyword evidence="3" id="KW-1185">Reference proteome</keyword>
<accession>T1J961</accession>
<dbReference type="EnsemblMetazoa" id="SMAR010252-RA">
    <property type="protein sequence ID" value="SMAR010252-PA"/>
    <property type="gene ID" value="SMAR010252"/>
</dbReference>
<dbReference type="HOGENOM" id="CLU_1521591_0_0_1"/>